<reference evidence="1 2" key="1">
    <citation type="submission" date="2018-04" db="EMBL/GenBank/DDBJ databases">
        <authorList>
            <person name="Huttner S."/>
            <person name="Dainat J."/>
        </authorList>
    </citation>
    <scope>NUCLEOTIDE SEQUENCE [LARGE SCALE GENOMIC DNA]</scope>
</reference>
<proteinExistence type="predicted"/>
<dbReference type="EMBL" id="OUUZ01000009">
    <property type="protein sequence ID" value="SPQ22966.1"/>
    <property type="molecule type" value="Genomic_DNA"/>
</dbReference>
<accession>A0A3S4D581</accession>
<sequence length="12" mass="1554">MVYLDDNSFFRF</sequence>
<dbReference type="Proteomes" id="UP000289323">
    <property type="component" value="Unassembled WGS sequence"/>
</dbReference>
<name>A0A3S4D581_9PEZI</name>
<protein>
    <submittedName>
        <fullName evidence="1">6f5dc488-41cd-4e68-ae94-eb02a11bdd50</fullName>
    </submittedName>
</protein>
<gene>
    <name evidence="1" type="ORF">TT172_LOCUS5385</name>
</gene>
<organism evidence="1 2">
    <name type="scientific">Thermothielavioides terrestris</name>
    <dbReference type="NCBI Taxonomy" id="2587410"/>
    <lineage>
        <taxon>Eukaryota</taxon>
        <taxon>Fungi</taxon>
        <taxon>Dikarya</taxon>
        <taxon>Ascomycota</taxon>
        <taxon>Pezizomycotina</taxon>
        <taxon>Sordariomycetes</taxon>
        <taxon>Sordariomycetidae</taxon>
        <taxon>Sordariales</taxon>
        <taxon>Chaetomiaceae</taxon>
        <taxon>Thermothielavioides</taxon>
    </lineage>
</organism>
<evidence type="ECO:0000313" key="1">
    <source>
        <dbReference type="EMBL" id="SPQ22966.1"/>
    </source>
</evidence>
<evidence type="ECO:0000313" key="2">
    <source>
        <dbReference type="Proteomes" id="UP000289323"/>
    </source>
</evidence>